<dbReference type="Gene3D" id="1.10.510.10">
    <property type="entry name" value="Transferase(Phosphotransferase) domain 1"/>
    <property type="match status" value="1"/>
</dbReference>
<dbReference type="RefSeq" id="WP_283767841.1">
    <property type="nucleotide sequence ID" value="NZ_JAQOSO010000084.1"/>
</dbReference>
<feature type="domain" description="Protein kinase" evidence="3">
    <location>
        <begin position="131"/>
        <end position="506"/>
    </location>
</feature>
<dbReference type="InterPro" id="IPR011009">
    <property type="entry name" value="Kinase-like_dom_sf"/>
</dbReference>
<protein>
    <submittedName>
        <fullName evidence="4">AarF/UbiB family protein</fullName>
    </submittedName>
</protein>
<name>A0ABT7BB55_9CYAN</name>
<gene>
    <name evidence="4" type="ORF">PMG25_15715</name>
</gene>
<feature type="transmembrane region" description="Helical" evidence="2">
    <location>
        <begin position="555"/>
        <end position="577"/>
    </location>
</feature>
<evidence type="ECO:0000259" key="3">
    <source>
        <dbReference type="PROSITE" id="PS50011"/>
    </source>
</evidence>
<keyword evidence="2" id="KW-1133">Transmembrane helix</keyword>
<dbReference type="InterPro" id="IPR050154">
    <property type="entry name" value="UbiB_kinase"/>
</dbReference>
<evidence type="ECO:0000313" key="4">
    <source>
        <dbReference type="EMBL" id="MDJ1175538.1"/>
    </source>
</evidence>
<sequence length="593" mass="69329">MVKRKDIPTPLIEAKSKKKVKVVAELETRRFSIYYVIRRFLVYFLGIQIRRITRQSDLQKTANDLREIFEEFGGFWVKAGQVLALRTDLFPKVVCDELRRLQFEALGFPTKVVRATIEEELGQPVEKVFEYFDDDPLAAASIAQIHKAVLRNEQKPVVVKIQRPGIKESFERDLNLIKVLVNLLTRFNIATFLRLDEAIIELEKTFREELDYRYEASNTRRMRKSLKAHKIYVPKIYDKYSRRRVLVMEFIDGVLMSDYIKVAQADPQKVKQWEVENNMDTEKLGERLFLSLYRQIFEDNLYHGDLHPGNIILLRNTKFALIDMGSIGRLDRDLRIKYLNYINGLAEEDFAKASDYYIRFALDVPRVNMPRVRSEMAQGIEVWASKARLKGVDYQEKSFGGATSEVSKVQIKYGTPSNWIFLKITRSFLTLDGSLQYITPNFNIFKLIDKYKKQADRRAFRKSLEPQVIRASLNQLFNIIDEYNNIILPELRQRTTPFELTADPYALALAVIFRSFSYAVGLGAIFVLYTFLYQYHFPVIQWIHNSALEDFVHKIMILPYIGWIAILIAMLLTIRMLSASASILERKEYGFFP</sequence>
<comment type="similarity">
    <text evidence="1">Belongs to the protein kinase superfamily. ADCK protein kinase family.</text>
</comment>
<comment type="caution">
    <text evidence="4">The sequence shown here is derived from an EMBL/GenBank/DDBJ whole genome shotgun (WGS) entry which is preliminary data.</text>
</comment>
<dbReference type="PANTHER" id="PTHR10566">
    <property type="entry name" value="CHAPERONE-ACTIVITY OF BC1 COMPLEX CABC1 -RELATED"/>
    <property type="match status" value="1"/>
</dbReference>
<dbReference type="PROSITE" id="PS50011">
    <property type="entry name" value="PROTEIN_KINASE_DOM"/>
    <property type="match status" value="1"/>
</dbReference>
<dbReference type="Pfam" id="PF03109">
    <property type="entry name" value="ABC1"/>
    <property type="match status" value="1"/>
</dbReference>
<dbReference type="SUPFAM" id="SSF56112">
    <property type="entry name" value="Protein kinase-like (PK-like)"/>
    <property type="match status" value="1"/>
</dbReference>
<dbReference type="InterPro" id="IPR000719">
    <property type="entry name" value="Prot_kinase_dom"/>
</dbReference>
<keyword evidence="5" id="KW-1185">Reference proteome</keyword>
<dbReference type="CDD" id="cd05121">
    <property type="entry name" value="ABC1_ADCK3-like"/>
    <property type="match status" value="1"/>
</dbReference>
<evidence type="ECO:0000256" key="2">
    <source>
        <dbReference type="SAM" id="Phobius"/>
    </source>
</evidence>
<keyword evidence="2" id="KW-0472">Membrane</keyword>
<organism evidence="4 5">
    <name type="scientific">Roseofilum capinflatum BLCC-M114</name>
    <dbReference type="NCBI Taxonomy" id="3022440"/>
    <lineage>
        <taxon>Bacteria</taxon>
        <taxon>Bacillati</taxon>
        <taxon>Cyanobacteriota</taxon>
        <taxon>Cyanophyceae</taxon>
        <taxon>Desertifilales</taxon>
        <taxon>Desertifilaceae</taxon>
        <taxon>Roseofilum</taxon>
        <taxon>Roseofilum capinflatum</taxon>
    </lineage>
</organism>
<dbReference type="PANTHER" id="PTHR10566:SF113">
    <property type="entry name" value="PROTEIN ACTIVITY OF BC1 COMPLEX KINASE 7, CHLOROPLASTIC"/>
    <property type="match status" value="1"/>
</dbReference>
<evidence type="ECO:0000256" key="1">
    <source>
        <dbReference type="ARBA" id="ARBA00009670"/>
    </source>
</evidence>
<evidence type="ECO:0000313" key="5">
    <source>
        <dbReference type="Proteomes" id="UP001235849"/>
    </source>
</evidence>
<accession>A0ABT7BB55</accession>
<feature type="transmembrane region" description="Helical" evidence="2">
    <location>
        <begin position="516"/>
        <end position="535"/>
    </location>
</feature>
<dbReference type="InterPro" id="IPR004147">
    <property type="entry name" value="ABC1_dom"/>
</dbReference>
<dbReference type="Proteomes" id="UP001235849">
    <property type="component" value="Unassembled WGS sequence"/>
</dbReference>
<reference evidence="4 5" key="1">
    <citation type="submission" date="2023-01" db="EMBL/GenBank/DDBJ databases">
        <title>Novel diversity within Roseofilum (Cyanobacteria; Desertifilaceae) from marine benthic mats with descriptions of four novel species.</title>
        <authorList>
            <person name="Wang Y."/>
            <person name="Berthold D.E."/>
            <person name="Hu J."/>
            <person name="Lefler F.W."/>
            <person name="Laughinghouse H.D. IV."/>
        </authorList>
    </citation>
    <scope>NUCLEOTIDE SEQUENCE [LARGE SCALE GENOMIC DNA]</scope>
    <source>
        <strain evidence="4 5">BLCC-M114</strain>
    </source>
</reference>
<proteinExistence type="inferred from homology"/>
<dbReference type="EMBL" id="JAQOSO010000084">
    <property type="protein sequence ID" value="MDJ1175538.1"/>
    <property type="molecule type" value="Genomic_DNA"/>
</dbReference>
<keyword evidence="2" id="KW-0812">Transmembrane</keyword>